<evidence type="ECO:0000256" key="1">
    <source>
        <dbReference type="ARBA" id="ARBA00006484"/>
    </source>
</evidence>
<dbReference type="InterPro" id="IPR002347">
    <property type="entry name" value="SDR_fam"/>
</dbReference>
<dbReference type="InterPro" id="IPR036291">
    <property type="entry name" value="NAD(P)-bd_dom_sf"/>
</dbReference>
<evidence type="ECO:0000313" key="4">
    <source>
        <dbReference type="Proteomes" id="UP000288859"/>
    </source>
</evidence>
<dbReference type="GO" id="GO:0005737">
    <property type="term" value="C:cytoplasm"/>
    <property type="evidence" value="ECO:0007669"/>
    <property type="project" value="TreeGrafter"/>
</dbReference>
<comment type="similarity">
    <text evidence="1">Belongs to the short-chain dehydrogenases/reductases (SDR) family.</text>
</comment>
<accession>A0A438N687</accession>
<dbReference type="PANTHER" id="PTHR44229">
    <property type="entry name" value="15-HYDROXYPROSTAGLANDIN DEHYDROGENASE [NAD(+)]"/>
    <property type="match status" value="1"/>
</dbReference>
<dbReference type="SUPFAM" id="SSF51735">
    <property type="entry name" value="NAD(P)-binding Rossmann-fold domains"/>
    <property type="match status" value="1"/>
</dbReference>
<dbReference type="Gene3D" id="3.40.50.720">
    <property type="entry name" value="NAD(P)-binding Rossmann-like Domain"/>
    <property type="match status" value="1"/>
</dbReference>
<gene>
    <name evidence="3" type="ORF">B0A52_04867</name>
</gene>
<dbReference type="GO" id="GO:0016616">
    <property type="term" value="F:oxidoreductase activity, acting on the CH-OH group of donors, NAD or NADP as acceptor"/>
    <property type="evidence" value="ECO:0007669"/>
    <property type="project" value="TreeGrafter"/>
</dbReference>
<dbReference type="Pfam" id="PF00106">
    <property type="entry name" value="adh_short"/>
    <property type="match status" value="1"/>
</dbReference>
<comment type="caution">
    <text evidence="3">The sequence shown here is derived from an EMBL/GenBank/DDBJ whole genome shotgun (WGS) entry which is preliminary data.</text>
</comment>
<reference evidence="3 4" key="1">
    <citation type="submission" date="2017-03" db="EMBL/GenBank/DDBJ databases">
        <title>Genomes of endolithic fungi from Antarctica.</title>
        <authorList>
            <person name="Coleine C."/>
            <person name="Masonjones S."/>
            <person name="Stajich J.E."/>
        </authorList>
    </citation>
    <scope>NUCLEOTIDE SEQUENCE [LARGE SCALE GENOMIC DNA]</scope>
    <source>
        <strain evidence="3 4">CCFEE 6314</strain>
    </source>
</reference>
<evidence type="ECO:0000313" key="3">
    <source>
        <dbReference type="EMBL" id="RVX71293.1"/>
    </source>
</evidence>
<dbReference type="PRINTS" id="PR00081">
    <property type="entry name" value="GDHRDH"/>
</dbReference>
<dbReference type="OrthoDB" id="37659at2759"/>
<protein>
    <recommendedName>
        <fullName evidence="5">3-hydroxyacyl-CoA dehydrogenase</fullName>
    </recommendedName>
</protein>
<evidence type="ECO:0000256" key="2">
    <source>
        <dbReference type="ARBA" id="ARBA00023002"/>
    </source>
</evidence>
<dbReference type="AlphaFoldDB" id="A0A438N687"/>
<dbReference type="PANTHER" id="PTHR44229:SF4">
    <property type="entry name" value="15-HYDROXYPROSTAGLANDIN DEHYDROGENASE [NAD(+)]"/>
    <property type="match status" value="1"/>
</dbReference>
<name>A0A438N687_EXOME</name>
<dbReference type="VEuPathDB" id="FungiDB:PV10_04288"/>
<keyword evidence="2" id="KW-0560">Oxidoreductase</keyword>
<dbReference type="Proteomes" id="UP000288859">
    <property type="component" value="Unassembled WGS sequence"/>
</dbReference>
<dbReference type="EMBL" id="NAJM01000018">
    <property type="protein sequence ID" value="RVX71293.1"/>
    <property type="molecule type" value="Genomic_DNA"/>
</dbReference>
<organism evidence="3 4">
    <name type="scientific">Exophiala mesophila</name>
    <name type="common">Black yeast-like fungus</name>
    <dbReference type="NCBI Taxonomy" id="212818"/>
    <lineage>
        <taxon>Eukaryota</taxon>
        <taxon>Fungi</taxon>
        <taxon>Dikarya</taxon>
        <taxon>Ascomycota</taxon>
        <taxon>Pezizomycotina</taxon>
        <taxon>Eurotiomycetes</taxon>
        <taxon>Chaetothyriomycetidae</taxon>
        <taxon>Chaetothyriales</taxon>
        <taxon>Herpotrichiellaceae</taxon>
        <taxon>Exophiala</taxon>
    </lineage>
</organism>
<evidence type="ECO:0008006" key="5">
    <source>
        <dbReference type="Google" id="ProtNLM"/>
    </source>
</evidence>
<proteinExistence type="inferred from homology"/>
<sequence length="304" mass="32793">MTSFQFQEHLGALKDKIVILTGGANGIGAATVRFLAEKGAYICSADQDAVGGQAVVDQVVSKYPAPAKPRACFKQTDVTSYESLLELFDFCMQIYGRIDSAVSCAGIVEVGNWFDPGLTLETVRQVPPKKTLDVNLLGSLYFSRIAVVYLKQGSKPSDDKSLTLISSLAGFKETPGMPLYQASKHGILGLLRCLRPVLPEANGVRVNAVCPWYVATGMTSLIEDKWKEAGLPINEPGDIAQIIAGLAAIAGLNGKAIYAEGGRGWEIEDNLDRLQPQWLGEEPSASLEKGQKALMEWNGLMKNL</sequence>